<dbReference type="RefSeq" id="WP_148351061.1">
    <property type="nucleotide sequence ID" value="NZ_JBHSBF010000036.1"/>
</dbReference>
<keyword evidence="5" id="KW-1133">Transmembrane helix</keyword>
<feature type="transmembrane region" description="Helical" evidence="5">
    <location>
        <begin position="560"/>
        <end position="578"/>
    </location>
</feature>
<feature type="region of interest" description="Disordered" evidence="4">
    <location>
        <begin position="238"/>
        <end position="266"/>
    </location>
</feature>
<proteinExistence type="predicted"/>
<feature type="chain" id="PRO_5022875083" evidence="6">
    <location>
        <begin position="33"/>
        <end position="591"/>
    </location>
</feature>
<keyword evidence="3" id="KW-0034">Amyloid</keyword>
<gene>
    <name evidence="8" type="ORF">FXF65_17780</name>
</gene>
<dbReference type="EMBL" id="VSFF01000006">
    <property type="protein sequence ID" value="TYC14676.1"/>
    <property type="molecule type" value="Genomic_DNA"/>
</dbReference>
<dbReference type="AlphaFoldDB" id="A0A5D0UAB2"/>
<keyword evidence="9" id="KW-1185">Reference proteome</keyword>
<dbReference type="Proteomes" id="UP000322634">
    <property type="component" value="Unassembled WGS sequence"/>
</dbReference>
<feature type="region of interest" description="Disordered" evidence="4">
    <location>
        <begin position="300"/>
        <end position="324"/>
    </location>
</feature>
<keyword evidence="5" id="KW-0472">Membrane</keyword>
<dbReference type="InterPro" id="IPR005528">
    <property type="entry name" value="ChpA-H"/>
</dbReference>
<evidence type="ECO:0000256" key="6">
    <source>
        <dbReference type="SAM" id="SignalP"/>
    </source>
</evidence>
<keyword evidence="5" id="KW-0812">Transmembrane</keyword>
<feature type="domain" description="Chaplin" evidence="7">
    <location>
        <begin position="311"/>
        <end position="351"/>
    </location>
</feature>
<feature type="domain" description="Chaplin" evidence="7">
    <location>
        <begin position="149"/>
        <end position="189"/>
    </location>
</feature>
<evidence type="ECO:0000313" key="8">
    <source>
        <dbReference type="EMBL" id="TYC14676.1"/>
    </source>
</evidence>
<evidence type="ECO:0000256" key="1">
    <source>
        <dbReference type="ARBA" id="ARBA00022512"/>
    </source>
</evidence>
<keyword evidence="1" id="KW-0134">Cell wall</keyword>
<evidence type="ECO:0000256" key="3">
    <source>
        <dbReference type="ARBA" id="ARBA00023087"/>
    </source>
</evidence>
<evidence type="ECO:0000256" key="2">
    <source>
        <dbReference type="ARBA" id="ARBA00022889"/>
    </source>
</evidence>
<organism evidence="8 9">
    <name type="scientific">Actinomadura syzygii</name>
    <dbReference type="NCBI Taxonomy" id="1427538"/>
    <lineage>
        <taxon>Bacteria</taxon>
        <taxon>Bacillati</taxon>
        <taxon>Actinomycetota</taxon>
        <taxon>Actinomycetes</taxon>
        <taxon>Streptosporangiales</taxon>
        <taxon>Thermomonosporaceae</taxon>
        <taxon>Actinomadura</taxon>
    </lineage>
</organism>
<feature type="domain" description="Chaplin" evidence="7">
    <location>
        <begin position="203"/>
        <end position="243"/>
    </location>
</feature>
<dbReference type="OrthoDB" id="3544424at2"/>
<keyword evidence="6" id="KW-0732">Signal</keyword>
<feature type="region of interest" description="Disordered" evidence="4">
    <location>
        <begin position="462"/>
        <end position="533"/>
    </location>
</feature>
<evidence type="ECO:0000313" key="9">
    <source>
        <dbReference type="Proteomes" id="UP000322634"/>
    </source>
</evidence>
<keyword evidence="2" id="KW-0130">Cell adhesion</keyword>
<evidence type="ECO:0000256" key="4">
    <source>
        <dbReference type="SAM" id="MobiDB-lite"/>
    </source>
</evidence>
<dbReference type="PROSITE" id="PS51884">
    <property type="entry name" value="CHAPLIN"/>
    <property type="match status" value="6"/>
</dbReference>
<evidence type="ECO:0000256" key="5">
    <source>
        <dbReference type="SAM" id="Phobius"/>
    </source>
</evidence>
<comment type="caution">
    <text evidence="8">The sequence shown here is derived from an EMBL/GenBank/DDBJ whole genome shotgun (WGS) entry which is preliminary data.</text>
</comment>
<evidence type="ECO:0000259" key="7">
    <source>
        <dbReference type="PROSITE" id="PS51884"/>
    </source>
</evidence>
<feature type="domain" description="Chaplin" evidence="7">
    <location>
        <begin position="38"/>
        <end position="78"/>
    </location>
</feature>
<accession>A0A5D0UAB2</accession>
<keyword evidence="1" id="KW-0964">Secreted</keyword>
<dbReference type="Pfam" id="PF03777">
    <property type="entry name" value="ChpA-C"/>
    <property type="match status" value="4"/>
</dbReference>
<feature type="domain" description="Chaplin" evidence="7">
    <location>
        <begin position="258"/>
        <end position="298"/>
    </location>
</feature>
<dbReference type="GO" id="GO:0007155">
    <property type="term" value="P:cell adhesion"/>
    <property type="evidence" value="ECO:0007669"/>
    <property type="project" value="UniProtKB-KW"/>
</dbReference>
<name>A0A5D0UAB2_9ACTN</name>
<sequence>MRTWAKSTSRAAVVAAGVVVLGVSALPANAFADTTDGTGSVLGGNQVNAPISAPVDVSGNGVAVLGKSIAGSGGGAKVRQNGGGGGAGQQTAGTFGVGSGNQVNAPVAAPVNVCGNGVAVIGIAVAGCQGGSTVKGGGGAGGGQKTDGTGGVASGNQVNAPVSVPVDVCGNAAAVVGVAGAGCQGGSTVKGGGAGSGQSTSGVFGVGSGNQVDAPISVPADVCGNAVGNAVAACQGGSSTSGGTGGSGGSGGQTTDGTFGVLSGNQGNTPVNAPAEVCGNAAAIVGQAVALCKGGTHVHGGHGGDQHTSGVGGVGSGNQGGAPTTAPADVCGNAAAVVGVAAPLCADDPYQDPYDNPYRRTSGALDGSLQNAALINAVSLVGTQSPEGATGLLPKNGALPANGVLPKKDALAQAVGGLSKAGEGKQARLAGGTPGASGLPKPGAVIVNGILPRGLSNVGGTGARQATGGVSTTSGLPKLDTLAKNGGLNQAGLPKGHVQDGAQPKGTNPGALLSATRHVPGAPSAETLPATSVVPGTTEIGPIKKVATVRPAKERHGSSWTVAAAGMVSFVAGALMLVRRAPAHRSASAHR</sequence>
<feature type="compositionally biased region" description="Gly residues" evidence="4">
    <location>
        <begin position="310"/>
        <end position="320"/>
    </location>
</feature>
<protein>
    <submittedName>
        <fullName evidence="8">Chaplin</fullName>
    </submittedName>
</protein>
<feature type="signal peptide" evidence="6">
    <location>
        <begin position="1"/>
        <end position="32"/>
    </location>
</feature>
<reference evidence="8 9" key="1">
    <citation type="submission" date="2019-08" db="EMBL/GenBank/DDBJ databases">
        <title>Actinomadura sp. nov. CYP1-5 isolated from mountain soil.</title>
        <authorList>
            <person name="Songsumanus A."/>
            <person name="Kuncharoen N."/>
            <person name="Kudo T."/>
            <person name="Yuki M."/>
            <person name="Igarashi Y."/>
            <person name="Tanasupawat S."/>
        </authorList>
    </citation>
    <scope>NUCLEOTIDE SEQUENCE [LARGE SCALE GENOMIC DNA]</scope>
    <source>
        <strain evidence="8 9">GKU157</strain>
    </source>
</reference>
<feature type="domain" description="Chaplin" evidence="7">
    <location>
        <begin position="94"/>
        <end position="134"/>
    </location>
</feature>
<feature type="compositionally biased region" description="Gly residues" evidence="4">
    <location>
        <begin position="239"/>
        <end position="254"/>
    </location>
</feature>